<dbReference type="EMBL" id="WMIG01000002">
    <property type="protein sequence ID" value="MTH58635.1"/>
    <property type="molecule type" value="Genomic_DNA"/>
</dbReference>
<feature type="domain" description="Hedgehog/Intein (Hint)" evidence="1">
    <location>
        <begin position="110"/>
        <end position="251"/>
    </location>
</feature>
<dbReference type="InterPro" id="IPR036844">
    <property type="entry name" value="Hint_dom_sf"/>
</dbReference>
<dbReference type="Proteomes" id="UP000449846">
    <property type="component" value="Unassembled WGS sequence"/>
</dbReference>
<accession>A0A844HKB6</accession>
<proteinExistence type="predicted"/>
<sequence length="302" mass="32451">MAIVEITLYATEVQDGVAQSDSTLVTLSIDDANNDGVIDRDEWAAYTGSPNGQIAGETTPPALWAAHGTGSEVNGTLYTPHPYEEGDDLTDLLDGLSKSDYGPSIDDLDICFLAGTLIATPTGERPVETLRAGDLVLTRDHGPQILVWTSSSQVSRDMLDISPDRRPIRIEAGALGDGLPHRAVEVSAQHRVLVCVNGQEYLISARHLMKAGVPGIAARQDDAPFTLVHIACEDHQIVLAEGAAMETFFTGPMALRALGLPQRLSLTLAFPELAQGQNPMTPARPFIRHRDYARLLGKPAQT</sequence>
<dbReference type="InterPro" id="IPR028992">
    <property type="entry name" value="Hedgehog/Intein_dom"/>
</dbReference>
<dbReference type="OrthoDB" id="6305173at2"/>
<evidence type="ECO:0000313" key="2">
    <source>
        <dbReference type="EMBL" id="MTH58635.1"/>
    </source>
</evidence>
<dbReference type="Gene3D" id="2.170.16.10">
    <property type="entry name" value="Hedgehog/Intein (Hint) domain"/>
    <property type="match status" value="1"/>
</dbReference>
<dbReference type="AlphaFoldDB" id="A0A844HKB6"/>
<protein>
    <recommendedName>
        <fullName evidence="1">Hedgehog/Intein (Hint) domain-containing protein</fullName>
    </recommendedName>
</protein>
<gene>
    <name evidence="2" type="ORF">GL300_05360</name>
</gene>
<evidence type="ECO:0000259" key="1">
    <source>
        <dbReference type="Pfam" id="PF13403"/>
    </source>
</evidence>
<dbReference type="SUPFAM" id="SSF51294">
    <property type="entry name" value="Hedgehog/intein (Hint) domain"/>
    <property type="match status" value="1"/>
</dbReference>
<name>A0A844HKB6_9RHOB</name>
<evidence type="ECO:0000313" key="3">
    <source>
        <dbReference type="Proteomes" id="UP000449846"/>
    </source>
</evidence>
<dbReference type="Pfam" id="PF13403">
    <property type="entry name" value="Hint_2"/>
    <property type="match status" value="1"/>
</dbReference>
<comment type="caution">
    <text evidence="2">The sequence shown here is derived from an EMBL/GenBank/DDBJ whole genome shotgun (WGS) entry which is preliminary data.</text>
</comment>
<keyword evidence="3" id="KW-1185">Reference proteome</keyword>
<dbReference type="PROSITE" id="PS00018">
    <property type="entry name" value="EF_HAND_1"/>
    <property type="match status" value="1"/>
</dbReference>
<reference evidence="2 3" key="1">
    <citation type="submission" date="2019-11" db="EMBL/GenBank/DDBJ databases">
        <authorList>
            <person name="Dong K."/>
        </authorList>
    </citation>
    <scope>NUCLEOTIDE SEQUENCE [LARGE SCALE GENOMIC DNA]</scope>
    <source>
        <strain evidence="2 3">NBRC 112902</strain>
    </source>
</reference>
<dbReference type="InterPro" id="IPR018247">
    <property type="entry name" value="EF_Hand_1_Ca_BS"/>
</dbReference>
<organism evidence="2 3">
    <name type="scientific">Paracoccus litorisediminis</name>
    <dbReference type="NCBI Taxonomy" id="2006130"/>
    <lineage>
        <taxon>Bacteria</taxon>
        <taxon>Pseudomonadati</taxon>
        <taxon>Pseudomonadota</taxon>
        <taxon>Alphaproteobacteria</taxon>
        <taxon>Rhodobacterales</taxon>
        <taxon>Paracoccaceae</taxon>
        <taxon>Paracoccus</taxon>
    </lineage>
</organism>
<dbReference type="RefSeq" id="WP_155038579.1">
    <property type="nucleotide sequence ID" value="NZ_WMIG01000002.1"/>
</dbReference>